<organism evidence="1 2">
    <name type="scientific">Rhododendron griersonianum</name>
    <dbReference type="NCBI Taxonomy" id="479676"/>
    <lineage>
        <taxon>Eukaryota</taxon>
        <taxon>Viridiplantae</taxon>
        <taxon>Streptophyta</taxon>
        <taxon>Embryophyta</taxon>
        <taxon>Tracheophyta</taxon>
        <taxon>Spermatophyta</taxon>
        <taxon>Magnoliopsida</taxon>
        <taxon>eudicotyledons</taxon>
        <taxon>Gunneridae</taxon>
        <taxon>Pentapetalae</taxon>
        <taxon>asterids</taxon>
        <taxon>Ericales</taxon>
        <taxon>Ericaceae</taxon>
        <taxon>Ericoideae</taxon>
        <taxon>Rhodoreae</taxon>
        <taxon>Rhododendron</taxon>
    </lineage>
</organism>
<accession>A0AAV6HY77</accession>
<proteinExistence type="predicted"/>
<comment type="caution">
    <text evidence="1">The sequence shown here is derived from an EMBL/GenBank/DDBJ whole genome shotgun (WGS) entry which is preliminary data.</text>
</comment>
<gene>
    <name evidence="1" type="ORF">RHGRI_033808</name>
</gene>
<dbReference type="EMBL" id="JACTNZ010000012">
    <property type="protein sequence ID" value="KAG5521366.1"/>
    <property type="molecule type" value="Genomic_DNA"/>
</dbReference>
<evidence type="ECO:0000313" key="1">
    <source>
        <dbReference type="EMBL" id="KAG5521366.1"/>
    </source>
</evidence>
<keyword evidence="2" id="KW-1185">Reference proteome</keyword>
<evidence type="ECO:0000313" key="2">
    <source>
        <dbReference type="Proteomes" id="UP000823749"/>
    </source>
</evidence>
<reference evidence="1" key="1">
    <citation type="submission" date="2020-08" db="EMBL/GenBank/DDBJ databases">
        <title>Plant Genome Project.</title>
        <authorList>
            <person name="Zhang R.-G."/>
        </authorList>
    </citation>
    <scope>NUCLEOTIDE SEQUENCE</scope>
    <source>
        <strain evidence="1">WSP0</strain>
        <tissue evidence="1">Leaf</tissue>
    </source>
</reference>
<name>A0AAV6HY77_9ERIC</name>
<sequence>MEEVGFGDKGVCRRRWLGGGTEINSCGGFRGGNPNSDIVTLPNASWRCRGSDILLLKGMTARPKLLVTSRAEKDKPPLPLPGLEFWFRAPYLGDDDKLWRLVEVDAEIEKVVDKPLLGYKEVSVEEGYFISPKSVLRFQVERGEFPHCLSAYRNYVVPSTAFATWADDILGNADFVELLRKADVHRAVMNSLRLDLLWRMWLPAQVAYVGKN</sequence>
<dbReference type="Proteomes" id="UP000823749">
    <property type="component" value="Chromosome 12"/>
</dbReference>
<protein>
    <submittedName>
        <fullName evidence="1">Uncharacterized protein</fullName>
    </submittedName>
</protein>
<dbReference type="AlphaFoldDB" id="A0AAV6HY77"/>